<dbReference type="GO" id="GO:0005737">
    <property type="term" value="C:cytoplasm"/>
    <property type="evidence" value="ECO:0007669"/>
    <property type="project" value="UniProtKB-SubCell"/>
</dbReference>
<dbReference type="GO" id="GO:0003677">
    <property type="term" value="F:DNA binding"/>
    <property type="evidence" value="ECO:0007669"/>
    <property type="project" value="UniProtKB-UniRule"/>
</dbReference>
<evidence type="ECO:0000256" key="8">
    <source>
        <dbReference type="SAM" id="MobiDB-lite"/>
    </source>
</evidence>
<dbReference type="InterPro" id="IPR024704">
    <property type="entry name" value="SMC"/>
</dbReference>
<dbReference type="FunFam" id="3.40.50.300:FF:000901">
    <property type="entry name" value="Chromosome partition protein Smc"/>
    <property type="match status" value="1"/>
</dbReference>
<feature type="binding site" evidence="7">
    <location>
        <begin position="32"/>
        <end position="39"/>
    </location>
    <ligand>
        <name>ATP</name>
        <dbReference type="ChEBI" id="CHEBI:30616"/>
    </ligand>
</feature>
<feature type="region of interest" description="Disordered" evidence="8">
    <location>
        <begin position="340"/>
        <end position="491"/>
    </location>
</feature>
<feature type="region of interest" description="Disordered" evidence="8">
    <location>
        <begin position="749"/>
        <end position="809"/>
    </location>
</feature>
<dbReference type="InterPro" id="IPR036277">
    <property type="entry name" value="SMC_hinge_sf"/>
</dbReference>
<dbReference type="GO" id="GO:0006260">
    <property type="term" value="P:DNA replication"/>
    <property type="evidence" value="ECO:0007669"/>
    <property type="project" value="UniProtKB-UniRule"/>
</dbReference>
<evidence type="ECO:0000256" key="2">
    <source>
        <dbReference type="ARBA" id="ARBA00022490"/>
    </source>
</evidence>
<dbReference type="Pfam" id="PF06470">
    <property type="entry name" value="SMC_hinge"/>
    <property type="match status" value="1"/>
</dbReference>
<comment type="similarity">
    <text evidence="7">Belongs to the SMC family.</text>
</comment>
<dbReference type="InterPro" id="IPR010935">
    <property type="entry name" value="SMC_hinge"/>
</dbReference>
<evidence type="ECO:0000259" key="9">
    <source>
        <dbReference type="SMART" id="SM00968"/>
    </source>
</evidence>
<dbReference type="OrthoDB" id="9808768at2"/>
<dbReference type="SMART" id="SM00968">
    <property type="entry name" value="SMC_hinge"/>
    <property type="match status" value="1"/>
</dbReference>
<keyword evidence="3 7" id="KW-0547">Nucleotide-binding</keyword>
<accession>A0A0P9C5V8</accession>
<gene>
    <name evidence="7" type="primary">smc</name>
    <name evidence="10" type="ORF">SAMN05661077_2682</name>
</gene>
<dbReference type="CDD" id="cd03278">
    <property type="entry name" value="ABC_SMC_barmotin"/>
    <property type="match status" value="1"/>
</dbReference>
<dbReference type="Proteomes" id="UP000183104">
    <property type="component" value="Unassembled WGS sequence"/>
</dbReference>
<dbReference type="GO" id="GO:0030261">
    <property type="term" value="P:chromosome condensation"/>
    <property type="evidence" value="ECO:0007669"/>
    <property type="project" value="InterPro"/>
</dbReference>
<proteinExistence type="inferred from homology"/>
<dbReference type="Gene3D" id="3.40.50.300">
    <property type="entry name" value="P-loop containing nucleotide triphosphate hydrolases"/>
    <property type="match status" value="2"/>
</dbReference>
<evidence type="ECO:0000256" key="5">
    <source>
        <dbReference type="ARBA" id="ARBA00023054"/>
    </source>
</evidence>
<evidence type="ECO:0000313" key="11">
    <source>
        <dbReference type="Proteomes" id="UP000183104"/>
    </source>
</evidence>
<protein>
    <recommendedName>
        <fullName evidence="7">Chromosome partition protein Smc</fullName>
    </recommendedName>
</protein>
<evidence type="ECO:0000256" key="3">
    <source>
        <dbReference type="ARBA" id="ARBA00022741"/>
    </source>
</evidence>
<comment type="subunit">
    <text evidence="7">Homodimer.</text>
</comment>
<feature type="coiled-coil region" evidence="7">
    <location>
        <begin position="170"/>
        <end position="211"/>
    </location>
</feature>
<dbReference type="GO" id="GO:0007059">
    <property type="term" value="P:chromosome segregation"/>
    <property type="evidence" value="ECO:0007669"/>
    <property type="project" value="UniProtKB-UniRule"/>
</dbReference>
<dbReference type="SUPFAM" id="SSF52540">
    <property type="entry name" value="P-loop containing nucleoside triphosphate hydrolases"/>
    <property type="match status" value="2"/>
</dbReference>
<feature type="domain" description="SMC hinge" evidence="9">
    <location>
        <begin position="520"/>
        <end position="625"/>
    </location>
</feature>
<dbReference type="Pfam" id="PF02463">
    <property type="entry name" value="SMC_N"/>
    <property type="match status" value="1"/>
</dbReference>
<dbReference type="Gene3D" id="1.10.287.1490">
    <property type="match status" value="1"/>
</dbReference>
<keyword evidence="6 7" id="KW-0238">DNA-binding</keyword>
<feature type="compositionally biased region" description="Basic and acidic residues" evidence="8">
    <location>
        <begin position="355"/>
        <end position="387"/>
    </location>
</feature>
<feature type="compositionally biased region" description="Basic and acidic residues" evidence="8">
    <location>
        <begin position="769"/>
        <end position="787"/>
    </location>
</feature>
<comment type="domain">
    <text evidence="7">Contains large globular domains required for ATP hydrolysis at each terminus and a third globular domain forming a flexible hinge near the middle of the molecule. These domains are separated by coiled-coil structures.</text>
</comment>
<dbReference type="NCBIfam" id="TIGR02168">
    <property type="entry name" value="SMC_prok_B"/>
    <property type="match status" value="1"/>
</dbReference>
<dbReference type="GO" id="GO:0005694">
    <property type="term" value="C:chromosome"/>
    <property type="evidence" value="ECO:0007669"/>
    <property type="project" value="InterPro"/>
</dbReference>
<reference evidence="11" key="1">
    <citation type="submission" date="2016-10" db="EMBL/GenBank/DDBJ databases">
        <authorList>
            <person name="Varghese N."/>
        </authorList>
    </citation>
    <scope>NUCLEOTIDE SEQUENCE [LARGE SCALE GENOMIC DNA]</scope>
    <source>
        <strain evidence="11">HL 19</strain>
    </source>
</reference>
<feature type="compositionally biased region" description="Acidic residues" evidence="8">
    <location>
        <begin position="345"/>
        <end position="354"/>
    </location>
</feature>
<dbReference type="InterPro" id="IPR003395">
    <property type="entry name" value="RecF/RecN/SMC_N"/>
</dbReference>
<dbReference type="STRING" id="381306.AN478_06595"/>
<keyword evidence="5 7" id="KW-0175">Coiled coil</keyword>
<dbReference type="PANTHER" id="PTHR43977">
    <property type="entry name" value="STRUCTURAL MAINTENANCE OF CHROMOSOMES PROTEIN 3"/>
    <property type="match status" value="1"/>
</dbReference>
<dbReference type="GO" id="GO:0005524">
    <property type="term" value="F:ATP binding"/>
    <property type="evidence" value="ECO:0007669"/>
    <property type="project" value="UniProtKB-UniRule"/>
</dbReference>
<dbReference type="InterPro" id="IPR011890">
    <property type="entry name" value="SMC_prok"/>
</dbReference>
<dbReference type="GO" id="GO:0016887">
    <property type="term" value="F:ATP hydrolysis activity"/>
    <property type="evidence" value="ECO:0007669"/>
    <property type="project" value="InterPro"/>
</dbReference>
<evidence type="ECO:0000256" key="4">
    <source>
        <dbReference type="ARBA" id="ARBA00022840"/>
    </source>
</evidence>
<evidence type="ECO:0000256" key="1">
    <source>
        <dbReference type="ARBA" id="ARBA00004496"/>
    </source>
</evidence>
<feature type="compositionally biased region" description="Basic and acidic residues" evidence="8">
    <location>
        <begin position="442"/>
        <end position="490"/>
    </location>
</feature>
<feature type="compositionally biased region" description="Basic and acidic residues" evidence="8">
    <location>
        <begin position="796"/>
        <end position="808"/>
    </location>
</feature>
<dbReference type="AlphaFoldDB" id="A0A0P9C5V8"/>
<dbReference type="InterPro" id="IPR027417">
    <property type="entry name" value="P-loop_NTPase"/>
</dbReference>
<feature type="compositionally biased region" description="Basic and acidic residues" evidence="8">
    <location>
        <begin position="399"/>
        <end position="434"/>
    </location>
</feature>
<comment type="subcellular location">
    <subcellularLocation>
        <location evidence="1 7">Cytoplasm</location>
    </subcellularLocation>
</comment>
<dbReference type="PIRSF" id="PIRSF005719">
    <property type="entry name" value="SMC"/>
    <property type="match status" value="1"/>
</dbReference>
<dbReference type="SUPFAM" id="SSF75553">
    <property type="entry name" value="Smc hinge domain"/>
    <property type="match status" value="1"/>
</dbReference>
<sequence length="1173" mass="132238">MKLRRIKLSGFKSFVDPTTIPLPSHITSVVGPNGCGKSNIVDAVRWVLGEGSAKHLRGGHMTDFIFNGSDNRAPVSRAVAELVFDNREGVLGGPYAAYDEISVKRAVDRDGNSEYYLNGSRCRRKDITDLFLGTGLGPRAYAIIEQGMISRTVEARPEERRFMLEEAAGVTRYKERRKETVRRIEQTRENLDRVEDLRGELADRLEKLGEQAEVAKRYKALKQEQREVDHQLLGARYRDQQRALETKQGEVRHLETQLEEARSRVTEAEAEAERQRVAYEEANEAVNEAQGRYYARESEIAALEREQDHARQERQRLEEERDAAGGEIAELEERLAEHRTRIEESAGEQEGLNEEVERLTERHEQAAETLEAARERLRAAEEAEQQAREAVQGPAQEARLQEERVQQAERRLEAIGERKATREGERDELERQAGEVDTESAETERARAEERRDGLREALEAVETALRDRERERDDAAEAVSERRHERERTAAQLESLRALERRGEDLDAASRELLERVDHDRERLLGGRLRVEPGWETAVEEVLAERLNALVAQGAEWEELLDWMREREGGRFPAVRPTAEGGGVEAAGTLLDRVECEAGLRPVVADWLAGVHAAEDLDSALARSGDLPPGAYFVTPAGDRVGRDWVVVHRGERDASTSWLQRRREIEGLEERLATEEARVTEAEEGLEAAKGAHEETRERLEAARAELEQAEEAVREAREVESRQRAEADRLAERRTHLNEELAQLAEEAESERLAREEATEAAATAREQERELGGNLEEVQRQRNEAQAAAAEAETREREAREELGQVRSRLQSLEAARAEAERHTQWATEELDKRRRRLEELEERLAERGAPAEEVQERLEAALEARAEAERELAERRKVAEEAQGALSRAQEARTEAEAEVERRRNALEEERQNLNKVEVRLEEAEARIQEAGTTPRDCLAALADDADAKALERRRGELQKAIDALGTVNLAAIEEHEEVEQRKAHLDEQAADLEEALQTLESAIQRIDAETRNRFRETFEAVDANFRTLFPRLFGGGRAYLAMTDEDPLETGVDVMAQPPGKKVASINLLSGGEKALTAVALTFAMFQLNPAPFCVLDEVDAPLDDANVGRYGDLLREMSETTQFIVISHNKITMQASDQLVGITMAEPGVSRMVSVSVEEGAELAQA</sequence>
<evidence type="ECO:0000313" key="10">
    <source>
        <dbReference type="EMBL" id="SCY61279.1"/>
    </source>
</evidence>
<feature type="coiled-coil region" evidence="7">
    <location>
        <begin position="974"/>
        <end position="1018"/>
    </location>
</feature>
<name>A0A0P9C5V8_9GAMM</name>
<dbReference type="PATRIC" id="fig|381306.5.peg.2742"/>
<comment type="function">
    <text evidence="7">Required for chromosome condensation and partitioning.</text>
</comment>
<keyword evidence="2 7" id="KW-0963">Cytoplasm</keyword>
<evidence type="ECO:0000256" key="7">
    <source>
        <dbReference type="HAMAP-Rule" id="MF_01894"/>
    </source>
</evidence>
<dbReference type="HAMAP" id="MF_01894">
    <property type="entry name" value="Smc_prok"/>
    <property type="match status" value="1"/>
</dbReference>
<feature type="compositionally biased region" description="Basic and acidic residues" evidence="8">
    <location>
        <begin position="304"/>
        <end position="324"/>
    </location>
</feature>
<dbReference type="EMBL" id="FMUN01000008">
    <property type="protein sequence ID" value="SCY61279.1"/>
    <property type="molecule type" value="Genomic_DNA"/>
</dbReference>
<dbReference type="Gene3D" id="1.20.1060.20">
    <property type="match status" value="1"/>
</dbReference>
<dbReference type="GO" id="GO:0007062">
    <property type="term" value="P:sister chromatid cohesion"/>
    <property type="evidence" value="ECO:0007669"/>
    <property type="project" value="InterPro"/>
</dbReference>
<organism evidence="10 11">
    <name type="scientific">Thiohalorhabdus denitrificans</name>
    <dbReference type="NCBI Taxonomy" id="381306"/>
    <lineage>
        <taxon>Bacteria</taxon>
        <taxon>Pseudomonadati</taxon>
        <taxon>Pseudomonadota</taxon>
        <taxon>Gammaproteobacteria</taxon>
        <taxon>Thiohalorhabdales</taxon>
        <taxon>Thiohalorhabdaceae</taxon>
        <taxon>Thiohalorhabdus</taxon>
    </lineage>
</organism>
<dbReference type="Gene3D" id="3.30.70.1620">
    <property type="match status" value="1"/>
</dbReference>
<keyword evidence="4 7" id="KW-0067">ATP-binding</keyword>
<evidence type="ECO:0000256" key="6">
    <source>
        <dbReference type="ARBA" id="ARBA00023125"/>
    </source>
</evidence>
<dbReference type="RefSeq" id="WP_054965825.1">
    <property type="nucleotide sequence ID" value="NZ_FMUN01000008.1"/>
</dbReference>
<keyword evidence="11" id="KW-1185">Reference proteome</keyword>
<feature type="region of interest" description="Disordered" evidence="8">
    <location>
        <begin position="304"/>
        <end position="328"/>
    </location>
</feature>